<dbReference type="Proteomes" id="UP000214646">
    <property type="component" value="Unassembled WGS sequence"/>
</dbReference>
<dbReference type="InterPro" id="IPR023000">
    <property type="entry name" value="Shikimate_kinase_CS"/>
</dbReference>
<dbReference type="GO" id="GO:0008652">
    <property type="term" value="P:amino acid biosynthetic process"/>
    <property type="evidence" value="ECO:0007669"/>
    <property type="project" value="UniProtKB-KW"/>
</dbReference>
<dbReference type="SUPFAM" id="SSF52540">
    <property type="entry name" value="P-loop containing nucleoside triphosphate hydrolases"/>
    <property type="match status" value="1"/>
</dbReference>
<keyword evidence="7 11" id="KW-0418">Kinase</keyword>
<evidence type="ECO:0000256" key="6">
    <source>
        <dbReference type="ARBA" id="ARBA00022741"/>
    </source>
</evidence>
<dbReference type="InterPro" id="IPR000623">
    <property type="entry name" value="Shikimate_kinase/TSH1"/>
</dbReference>
<dbReference type="InterPro" id="IPR031322">
    <property type="entry name" value="Shikimate/glucono_kinase"/>
</dbReference>
<accession>A0A225DUT0</accession>
<feature type="binding site" evidence="11">
    <location>
        <position position="128"/>
    </location>
    <ligand>
        <name>ATP</name>
        <dbReference type="ChEBI" id="CHEBI:30616"/>
    </ligand>
</feature>
<evidence type="ECO:0000256" key="8">
    <source>
        <dbReference type="ARBA" id="ARBA00022840"/>
    </source>
</evidence>
<evidence type="ECO:0000256" key="11">
    <source>
        <dbReference type="HAMAP-Rule" id="MF_00109"/>
    </source>
</evidence>
<dbReference type="UniPathway" id="UPA00053">
    <property type="reaction ID" value="UER00088"/>
</dbReference>
<protein>
    <recommendedName>
        <fullName evidence="3 11">Shikimate kinase</fullName>
        <shortName evidence="11">SK</shortName>
        <ecNumber evidence="3 11">2.7.1.71</ecNumber>
    </recommendedName>
</protein>
<reference evidence="13" key="1">
    <citation type="submission" date="2017-06" db="EMBL/GenBank/DDBJ databases">
        <title>Genome analysis of Fimbriiglobus ruber SP5, the first member of the order Planctomycetales with confirmed chitinolytic capability.</title>
        <authorList>
            <person name="Ravin N.V."/>
            <person name="Rakitin A.L."/>
            <person name="Ivanova A.A."/>
            <person name="Beletsky A.V."/>
            <person name="Kulichevskaya I.S."/>
            <person name="Mardanov A.V."/>
            <person name="Dedysh S.N."/>
        </authorList>
    </citation>
    <scope>NUCLEOTIDE SEQUENCE [LARGE SCALE GENOMIC DNA]</scope>
    <source>
        <strain evidence="13">SP5</strain>
    </source>
</reference>
<dbReference type="EMBL" id="NIDE01000004">
    <property type="protein sequence ID" value="OWK43404.1"/>
    <property type="molecule type" value="Genomic_DNA"/>
</dbReference>
<comment type="caution">
    <text evidence="12">The sequence shown here is derived from an EMBL/GenBank/DDBJ whole genome shotgun (WGS) entry which is preliminary data.</text>
</comment>
<organism evidence="12 13">
    <name type="scientific">Fimbriiglobus ruber</name>
    <dbReference type="NCBI Taxonomy" id="1908690"/>
    <lineage>
        <taxon>Bacteria</taxon>
        <taxon>Pseudomonadati</taxon>
        <taxon>Planctomycetota</taxon>
        <taxon>Planctomycetia</taxon>
        <taxon>Gemmatales</taxon>
        <taxon>Gemmataceae</taxon>
        <taxon>Fimbriiglobus</taxon>
    </lineage>
</organism>
<comment type="function">
    <text evidence="11">Catalyzes the specific phosphorylation of the 3-hydroxyl group of shikimic acid using ATP as a cosubstrate.</text>
</comment>
<dbReference type="EC" id="2.7.1.71" evidence="3 11"/>
<sequence length="186" mass="19733">MNDVLGRTPRVLLIGYRGTGKSTVGRFLGSELGWDFFDADDTIEAAAGRTVAEIFAAEGEAGFRAREAAALEHLCAGRPRVIATGGGAILRPTNRAALRAAGYVAWLTAPPDVVWERLQSDPSTAARRPNLTTGGFAEVANLMAAREPLYRETAHAAFDAGVESPEAIAGRILAAWSEWDVGRQPG</sequence>
<gene>
    <name evidence="11" type="primary">aroK</name>
    <name evidence="12" type="ORF">FRUB_03003</name>
</gene>
<evidence type="ECO:0000256" key="2">
    <source>
        <dbReference type="ARBA" id="ARBA00006997"/>
    </source>
</evidence>
<feature type="binding site" evidence="11">
    <location>
        <position position="22"/>
    </location>
    <ligand>
        <name>Mg(2+)</name>
        <dbReference type="ChEBI" id="CHEBI:18420"/>
    </ligand>
</feature>
<dbReference type="Pfam" id="PF01202">
    <property type="entry name" value="SKI"/>
    <property type="match status" value="1"/>
</dbReference>
<evidence type="ECO:0000256" key="1">
    <source>
        <dbReference type="ARBA" id="ARBA00004842"/>
    </source>
</evidence>
<dbReference type="PRINTS" id="PR01100">
    <property type="entry name" value="SHIKIMTKNASE"/>
</dbReference>
<dbReference type="RefSeq" id="WP_088254247.1">
    <property type="nucleotide sequence ID" value="NZ_NIDE01000004.1"/>
</dbReference>
<keyword evidence="9 11" id="KW-0057">Aromatic amino acid biosynthesis</keyword>
<feature type="binding site" evidence="11">
    <location>
        <position position="40"/>
    </location>
    <ligand>
        <name>substrate</name>
    </ligand>
</feature>
<evidence type="ECO:0000313" key="13">
    <source>
        <dbReference type="Proteomes" id="UP000214646"/>
    </source>
</evidence>
<feature type="binding site" evidence="11">
    <location>
        <begin position="18"/>
        <end position="23"/>
    </location>
    <ligand>
        <name>ATP</name>
        <dbReference type="ChEBI" id="CHEBI:30616"/>
    </ligand>
</feature>
<dbReference type="GO" id="GO:0004765">
    <property type="term" value="F:shikimate kinase activity"/>
    <property type="evidence" value="ECO:0007669"/>
    <property type="project" value="UniProtKB-UniRule"/>
</dbReference>
<comment type="catalytic activity">
    <reaction evidence="10 11">
        <text>shikimate + ATP = 3-phosphoshikimate + ADP + H(+)</text>
        <dbReference type="Rhea" id="RHEA:13121"/>
        <dbReference type="ChEBI" id="CHEBI:15378"/>
        <dbReference type="ChEBI" id="CHEBI:30616"/>
        <dbReference type="ChEBI" id="CHEBI:36208"/>
        <dbReference type="ChEBI" id="CHEBI:145989"/>
        <dbReference type="ChEBI" id="CHEBI:456216"/>
        <dbReference type="EC" id="2.7.1.71"/>
    </reaction>
</comment>
<evidence type="ECO:0000313" key="12">
    <source>
        <dbReference type="EMBL" id="OWK43404.1"/>
    </source>
</evidence>
<keyword evidence="8 11" id="KW-0067">ATP-binding</keyword>
<dbReference type="GO" id="GO:0009423">
    <property type="term" value="P:chorismate biosynthetic process"/>
    <property type="evidence" value="ECO:0007669"/>
    <property type="project" value="UniProtKB-UniRule"/>
</dbReference>
<feature type="binding site" evidence="11">
    <location>
        <position position="86"/>
    </location>
    <ligand>
        <name>substrate</name>
    </ligand>
</feature>
<feature type="binding site" evidence="11">
    <location>
        <position position="64"/>
    </location>
    <ligand>
        <name>substrate</name>
    </ligand>
</feature>
<dbReference type="GO" id="GO:0005829">
    <property type="term" value="C:cytosol"/>
    <property type="evidence" value="ECO:0007669"/>
    <property type="project" value="TreeGrafter"/>
</dbReference>
<dbReference type="PROSITE" id="PS01128">
    <property type="entry name" value="SHIKIMATE_KINASE"/>
    <property type="match status" value="1"/>
</dbReference>
<keyword evidence="11" id="KW-0963">Cytoplasm</keyword>
<comment type="subunit">
    <text evidence="11">Monomer.</text>
</comment>
<evidence type="ECO:0000256" key="5">
    <source>
        <dbReference type="ARBA" id="ARBA00022679"/>
    </source>
</evidence>
<keyword evidence="4 11" id="KW-0028">Amino-acid biosynthesis</keyword>
<keyword evidence="11" id="KW-0460">Magnesium</keyword>
<keyword evidence="11" id="KW-0479">Metal-binding</keyword>
<evidence type="ECO:0000256" key="7">
    <source>
        <dbReference type="ARBA" id="ARBA00022777"/>
    </source>
</evidence>
<comment type="caution">
    <text evidence="11">Lacks conserved residue(s) required for the propagation of feature annotation.</text>
</comment>
<dbReference type="CDD" id="cd00464">
    <property type="entry name" value="SK"/>
    <property type="match status" value="1"/>
</dbReference>
<evidence type="ECO:0000256" key="9">
    <source>
        <dbReference type="ARBA" id="ARBA00023141"/>
    </source>
</evidence>
<evidence type="ECO:0000256" key="3">
    <source>
        <dbReference type="ARBA" id="ARBA00012154"/>
    </source>
</evidence>
<dbReference type="GO" id="GO:0000287">
    <property type="term" value="F:magnesium ion binding"/>
    <property type="evidence" value="ECO:0007669"/>
    <property type="project" value="UniProtKB-UniRule"/>
</dbReference>
<dbReference type="GO" id="GO:0009073">
    <property type="term" value="P:aromatic amino acid family biosynthetic process"/>
    <property type="evidence" value="ECO:0007669"/>
    <property type="project" value="UniProtKB-KW"/>
</dbReference>
<keyword evidence="5 11" id="KW-0808">Transferase</keyword>
<name>A0A225DUT0_9BACT</name>
<evidence type="ECO:0000256" key="10">
    <source>
        <dbReference type="ARBA" id="ARBA00048567"/>
    </source>
</evidence>
<comment type="pathway">
    <text evidence="1 11">Metabolic intermediate biosynthesis; chorismate biosynthesis; chorismate from D-erythrose 4-phosphate and phosphoenolpyruvate: step 5/7.</text>
</comment>
<comment type="subcellular location">
    <subcellularLocation>
        <location evidence="11">Cytoplasm</location>
    </subcellularLocation>
</comment>
<dbReference type="InterPro" id="IPR027417">
    <property type="entry name" value="P-loop_NTPase"/>
</dbReference>
<comment type="similarity">
    <text evidence="2 11">Belongs to the shikimate kinase family.</text>
</comment>
<dbReference type="Gene3D" id="3.40.50.300">
    <property type="entry name" value="P-loop containing nucleotide triphosphate hydrolases"/>
    <property type="match status" value="1"/>
</dbReference>
<keyword evidence="6 11" id="KW-0547">Nucleotide-binding</keyword>
<evidence type="ECO:0000256" key="4">
    <source>
        <dbReference type="ARBA" id="ARBA00022605"/>
    </source>
</evidence>
<dbReference type="PANTHER" id="PTHR21087">
    <property type="entry name" value="SHIKIMATE KINASE"/>
    <property type="match status" value="1"/>
</dbReference>
<feature type="binding site" evidence="11">
    <location>
        <position position="146"/>
    </location>
    <ligand>
        <name>substrate</name>
    </ligand>
</feature>
<proteinExistence type="inferred from homology"/>
<dbReference type="GO" id="GO:0005524">
    <property type="term" value="F:ATP binding"/>
    <property type="evidence" value="ECO:0007669"/>
    <property type="project" value="UniProtKB-UniRule"/>
</dbReference>
<dbReference type="AlphaFoldDB" id="A0A225DUT0"/>
<dbReference type="PANTHER" id="PTHR21087:SF16">
    <property type="entry name" value="SHIKIMATE KINASE 1, CHLOROPLASTIC"/>
    <property type="match status" value="1"/>
</dbReference>
<dbReference type="OrthoDB" id="9800332at2"/>
<comment type="cofactor">
    <cofactor evidence="11">
        <name>Mg(2+)</name>
        <dbReference type="ChEBI" id="CHEBI:18420"/>
    </cofactor>
    <text evidence="11">Binds 1 Mg(2+) ion per subunit.</text>
</comment>
<dbReference type="HAMAP" id="MF_00109">
    <property type="entry name" value="Shikimate_kinase"/>
    <property type="match status" value="1"/>
</dbReference>
<keyword evidence="13" id="KW-1185">Reference proteome</keyword>